<proteinExistence type="inferred from homology"/>
<feature type="active site" description="Charge relay system" evidence="5">
    <location>
        <position position="113"/>
    </location>
</feature>
<dbReference type="SUPFAM" id="SSF52743">
    <property type="entry name" value="Subtilisin-like"/>
    <property type="match status" value="1"/>
</dbReference>
<keyword evidence="3 5" id="KW-0378">Hydrolase</keyword>
<protein>
    <submittedName>
        <fullName evidence="9">PatA/PatG family cyanobactin maturation protease</fullName>
    </submittedName>
</protein>
<evidence type="ECO:0000313" key="10">
    <source>
        <dbReference type="Proteomes" id="UP000606721"/>
    </source>
</evidence>
<comment type="caution">
    <text evidence="9">The sequence shown here is derived from an EMBL/GenBank/DDBJ whole genome shotgun (WGS) entry which is preliminary data.</text>
</comment>
<dbReference type="Pfam" id="PF00082">
    <property type="entry name" value="Peptidase_S8"/>
    <property type="match status" value="1"/>
</dbReference>
<dbReference type="PROSITE" id="PS00138">
    <property type="entry name" value="SUBTILASE_SER"/>
    <property type="match status" value="1"/>
</dbReference>
<feature type="domain" description="Peptidase S8/S53" evidence="6">
    <location>
        <begin position="103"/>
        <end position="311"/>
    </location>
</feature>
<feature type="domain" description="PatG C-terminal" evidence="8">
    <location>
        <begin position="596"/>
        <end position="706"/>
    </location>
</feature>
<accession>A0ABR8BQQ6</accession>
<dbReference type="PANTHER" id="PTHR43806:SF11">
    <property type="entry name" value="CEREVISIN-RELATED"/>
    <property type="match status" value="1"/>
</dbReference>
<evidence type="ECO:0000313" key="9">
    <source>
        <dbReference type="EMBL" id="MBD2277112.1"/>
    </source>
</evidence>
<organism evidence="9 10">
    <name type="scientific">Aphanizomenon flos-aquae FACHB-1040</name>
    <dbReference type="NCBI Taxonomy" id="2692887"/>
    <lineage>
        <taxon>Bacteria</taxon>
        <taxon>Bacillati</taxon>
        <taxon>Cyanobacteriota</taxon>
        <taxon>Cyanophyceae</taxon>
        <taxon>Nostocales</taxon>
        <taxon>Aphanizomenonaceae</taxon>
        <taxon>Aphanizomenon</taxon>
    </lineage>
</organism>
<feature type="active site" description="Charge relay system" evidence="5">
    <location>
        <position position="29"/>
    </location>
</feature>
<dbReference type="Pfam" id="PF18047">
    <property type="entry name" value="PatG_D"/>
    <property type="match status" value="1"/>
</dbReference>
<dbReference type="InterPro" id="IPR023828">
    <property type="entry name" value="Peptidase_S8_Ser-AS"/>
</dbReference>
<dbReference type="CDD" id="cd07476">
    <property type="entry name" value="Peptidases_S8_thiazoline_oxidase_subtilisin-like_protease"/>
    <property type="match status" value="1"/>
</dbReference>
<dbReference type="RefSeq" id="WP_190382090.1">
    <property type="nucleotide sequence ID" value="NZ_JACJQT010000003.1"/>
</dbReference>
<keyword evidence="2 5" id="KW-0645">Protease</keyword>
<evidence type="ECO:0000256" key="1">
    <source>
        <dbReference type="ARBA" id="ARBA00011073"/>
    </source>
</evidence>
<dbReference type="PANTHER" id="PTHR43806">
    <property type="entry name" value="PEPTIDASE S8"/>
    <property type="match status" value="1"/>
</dbReference>
<sequence length="712" mass="78278">MPNLTDIPGISQIWTRTKGDPRIKIAILDGAADLERSCFQGAKFSQFKPYWSEDIELNDEYFYYLNLYLDFNQQQKDKKDDPDHDKEEAKKEREAFFAPFPPTIRQRIELSSHATHISSTILGQHGTPAPGIAPLCTALNIPISFANDDFISPVNLTHAINTALKWGANLIHIAACHPTQTGVAPDLFARAVKQCQDNNMLIVAPGGNDKGECWCIPSILPGVITVGAMRDDGQPFKFSNYGGEYQNKGVMANGENILGAQPGTEEPIRQKGTSCAAPIVTGISALLMSLQLQRGEQPNAEAVRQAILNSAIPCNPEEVEEPERCLLGKLNIPGAFQLLTGEKLEPHLRPLSYQGVQEPHPQPLSYEERGVEISRSQVLPGNATLEALPLTIPSGRALETAFPAGDWERETLVISQGINSSTDSITPSAASKLVYALGTIGYDFGNEARRDTFKQLMPAVNMDGAIIPANPYDSRQMVNYLSENPAEAKPLIWTLNQELTPIYALEPVSGFAADIYETLILMLEGQIQPENSDDFVERVSIPARLTDRTVELFSGQVVPVITLTNTRGMYGWKVNSLVDAALQTVITGETAPAQEIAMRKALSSFLNRVYYDLQNLGQLAKDRALNFSVTNAFQAASSFSQAISTGMQLDSIEVEKSPFCRINSDCWDVKLKFFDPENGRRAKKVFLFTIDVSDRIPVTLGQVRSWSVAKSA</sequence>
<dbReference type="Pfam" id="PF18065">
    <property type="entry name" value="PatG_C"/>
    <property type="match status" value="1"/>
</dbReference>
<comment type="similarity">
    <text evidence="1 5">Belongs to the peptidase S8 family.</text>
</comment>
<evidence type="ECO:0000256" key="2">
    <source>
        <dbReference type="ARBA" id="ARBA00022670"/>
    </source>
</evidence>
<evidence type="ECO:0000256" key="3">
    <source>
        <dbReference type="ARBA" id="ARBA00022801"/>
    </source>
</evidence>
<dbReference type="PROSITE" id="PS51892">
    <property type="entry name" value="SUBTILASE"/>
    <property type="match status" value="1"/>
</dbReference>
<feature type="domain" description="PatG" evidence="7">
    <location>
        <begin position="434"/>
        <end position="544"/>
    </location>
</feature>
<evidence type="ECO:0000259" key="6">
    <source>
        <dbReference type="Pfam" id="PF00082"/>
    </source>
</evidence>
<evidence type="ECO:0000259" key="8">
    <source>
        <dbReference type="Pfam" id="PF18065"/>
    </source>
</evidence>
<dbReference type="GO" id="GO:0006508">
    <property type="term" value="P:proteolysis"/>
    <property type="evidence" value="ECO:0007669"/>
    <property type="project" value="UniProtKB-KW"/>
</dbReference>
<evidence type="ECO:0000256" key="5">
    <source>
        <dbReference type="PROSITE-ProRule" id="PRU01240"/>
    </source>
</evidence>
<dbReference type="InterPro" id="IPR036852">
    <property type="entry name" value="Peptidase_S8/S53_dom_sf"/>
</dbReference>
<dbReference type="InterPro" id="IPR023830">
    <property type="entry name" value="Peptidase_S8A_PatG"/>
</dbReference>
<dbReference type="InterPro" id="IPR034056">
    <property type="entry name" value="Pep_S8_PatG/PatA-like"/>
</dbReference>
<name>A0ABR8BQQ6_APHFL</name>
<dbReference type="InterPro" id="IPR040636">
    <property type="entry name" value="PatG_C"/>
</dbReference>
<reference evidence="9 10" key="1">
    <citation type="journal article" date="2020" name="ISME J.">
        <title>Comparative genomics reveals insights into cyanobacterial evolution and habitat adaptation.</title>
        <authorList>
            <person name="Chen M.Y."/>
            <person name="Teng W.K."/>
            <person name="Zhao L."/>
            <person name="Hu C.X."/>
            <person name="Zhou Y.K."/>
            <person name="Han B.P."/>
            <person name="Song L.R."/>
            <person name="Shu W.S."/>
        </authorList>
    </citation>
    <scope>NUCLEOTIDE SEQUENCE [LARGE SCALE GENOMIC DNA]</scope>
    <source>
        <strain evidence="9 10">FACHB-1040</strain>
    </source>
</reference>
<feature type="active site" description="Charge relay system" evidence="5">
    <location>
        <position position="274"/>
    </location>
</feature>
<dbReference type="InterPro" id="IPR040483">
    <property type="entry name" value="PatG_dom"/>
</dbReference>
<dbReference type="InterPro" id="IPR050131">
    <property type="entry name" value="Peptidase_S8_subtilisin-like"/>
</dbReference>
<evidence type="ECO:0000259" key="7">
    <source>
        <dbReference type="Pfam" id="PF18047"/>
    </source>
</evidence>
<gene>
    <name evidence="9" type="ORF">H6F99_01900</name>
</gene>
<dbReference type="GO" id="GO:0008233">
    <property type="term" value="F:peptidase activity"/>
    <property type="evidence" value="ECO:0007669"/>
    <property type="project" value="UniProtKB-KW"/>
</dbReference>
<dbReference type="Proteomes" id="UP000606721">
    <property type="component" value="Unassembled WGS sequence"/>
</dbReference>
<dbReference type="InterPro" id="IPR000209">
    <property type="entry name" value="Peptidase_S8/S53_dom"/>
</dbReference>
<dbReference type="EMBL" id="JACJQT010000003">
    <property type="protein sequence ID" value="MBD2277112.1"/>
    <property type="molecule type" value="Genomic_DNA"/>
</dbReference>
<evidence type="ECO:0000256" key="4">
    <source>
        <dbReference type="ARBA" id="ARBA00022825"/>
    </source>
</evidence>
<keyword evidence="10" id="KW-1185">Reference proteome</keyword>
<dbReference type="NCBIfam" id="TIGR03895">
    <property type="entry name" value="protease_PatA"/>
    <property type="match status" value="1"/>
</dbReference>
<dbReference type="Gene3D" id="3.40.50.200">
    <property type="entry name" value="Peptidase S8/S53 domain"/>
    <property type="match status" value="1"/>
</dbReference>
<keyword evidence="4 5" id="KW-0720">Serine protease</keyword>